<keyword evidence="8 12" id="KW-0665">Pyrimidine biosynthesis</keyword>
<feature type="binding site" evidence="12">
    <location>
        <begin position="69"/>
        <end position="73"/>
    </location>
    <ligand>
        <name>substrate</name>
    </ligand>
</feature>
<evidence type="ECO:0000256" key="12">
    <source>
        <dbReference type="HAMAP-Rule" id="MF_00224"/>
    </source>
</evidence>
<evidence type="ECO:0000256" key="8">
    <source>
        <dbReference type="ARBA" id="ARBA00022975"/>
    </source>
</evidence>
<evidence type="ECO:0000256" key="3">
    <source>
        <dbReference type="ARBA" id="ARBA00004715"/>
    </source>
</evidence>
<evidence type="ECO:0000256" key="2">
    <source>
        <dbReference type="ARBA" id="ARBA00004496"/>
    </source>
</evidence>
<evidence type="ECO:0000256" key="9">
    <source>
        <dbReference type="ARBA" id="ARBA00023002"/>
    </source>
</evidence>
<evidence type="ECO:0000259" key="13">
    <source>
        <dbReference type="Pfam" id="PF01180"/>
    </source>
</evidence>
<evidence type="ECO:0000256" key="11">
    <source>
        <dbReference type="ARBA" id="ARBA00048996"/>
    </source>
</evidence>
<feature type="active site" description="Nucleophile" evidence="12">
    <location>
        <position position="130"/>
    </location>
</feature>
<name>A0A4R2RUU8_9FIRM</name>
<dbReference type="OrthoDB" id="9794954at2"/>
<evidence type="ECO:0000256" key="1">
    <source>
        <dbReference type="ARBA" id="ARBA00003616"/>
    </source>
</evidence>
<dbReference type="InterPro" id="IPR049622">
    <property type="entry name" value="Dihydroorotate_DH_I"/>
</dbReference>
<sequence length="302" mass="31474">MIDLSVKLGPLAMKNPITTASGTFGFGLEFASMVDLGRLGAIVVKGTTLEPREGNPVPRMAETPGGMLNSIGLQNPGVDAFIRDYLPPLRAIDTPIIVNISGNTVEEYGELAAKLDQADGVAALEVNVSCPNVKHGGIQFGTMPESAAEVTRAVRAGTKKPVIVKLSPNVTDIVVMAEAVADAGADAVALINTLLGMAIDVKKRRPVLANCFGGLSGPAVKPVALRMIYQVHRAVKIPILGMGGVMNSTDALEMIMAGATAVAVGTANFCNPTATMEIIDGLQDFCRREGVRSMEELIGAAH</sequence>
<dbReference type="Proteomes" id="UP000294813">
    <property type="component" value="Unassembled WGS sequence"/>
</dbReference>
<dbReference type="PANTHER" id="PTHR48109:SF1">
    <property type="entry name" value="DIHYDROOROTATE DEHYDROGENASE (FUMARATE)"/>
    <property type="match status" value="1"/>
</dbReference>
<dbReference type="GO" id="GO:0044205">
    <property type="term" value="P:'de novo' UMP biosynthetic process"/>
    <property type="evidence" value="ECO:0007669"/>
    <property type="project" value="UniProtKB-UniRule"/>
</dbReference>
<dbReference type="AlphaFoldDB" id="A0A4R2RUU8"/>
<evidence type="ECO:0000256" key="6">
    <source>
        <dbReference type="ARBA" id="ARBA00022630"/>
    </source>
</evidence>
<keyword evidence="5 12" id="KW-0963">Cytoplasm</keyword>
<dbReference type="NCBIfam" id="TIGR01037">
    <property type="entry name" value="pyrD_sub1_fam"/>
    <property type="match status" value="1"/>
</dbReference>
<feature type="binding site" evidence="12">
    <location>
        <begin position="243"/>
        <end position="244"/>
    </location>
    <ligand>
        <name>FMN</name>
        <dbReference type="ChEBI" id="CHEBI:58210"/>
    </ligand>
</feature>
<evidence type="ECO:0000256" key="5">
    <source>
        <dbReference type="ARBA" id="ARBA00022490"/>
    </source>
</evidence>
<dbReference type="PROSITE" id="PS00911">
    <property type="entry name" value="DHODEHASE_1"/>
    <property type="match status" value="1"/>
</dbReference>
<feature type="binding site" evidence="12">
    <location>
        <position position="217"/>
    </location>
    <ligand>
        <name>FMN</name>
        <dbReference type="ChEBI" id="CHEBI:58210"/>
    </ligand>
</feature>
<dbReference type="GO" id="GO:0006207">
    <property type="term" value="P:'de novo' pyrimidine nucleobase biosynthetic process"/>
    <property type="evidence" value="ECO:0007669"/>
    <property type="project" value="InterPro"/>
</dbReference>
<comment type="function">
    <text evidence="1">Catalyzes the conversion of dihydroorotate to orotate with NAD(+) as electron acceptor.</text>
</comment>
<feature type="binding site" evidence="12">
    <location>
        <begin position="265"/>
        <end position="266"/>
    </location>
    <ligand>
        <name>FMN</name>
        <dbReference type="ChEBI" id="CHEBI:58210"/>
    </ligand>
</feature>
<comment type="catalytic activity">
    <reaction evidence="11">
        <text>(S)-dihydroorotate + NAD(+) = orotate + NADH + H(+)</text>
        <dbReference type="Rhea" id="RHEA:13513"/>
        <dbReference type="ChEBI" id="CHEBI:15378"/>
        <dbReference type="ChEBI" id="CHEBI:30839"/>
        <dbReference type="ChEBI" id="CHEBI:30864"/>
        <dbReference type="ChEBI" id="CHEBI:57540"/>
        <dbReference type="ChEBI" id="CHEBI:57945"/>
        <dbReference type="EC" id="1.3.1.14"/>
    </reaction>
</comment>
<dbReference type="EMBL" id="SLXT01000004">
    <property type="protein sequence ID" value="TCP68142.1"/>
    <property type="molecule type" value="Genomic_DNA"/>
</dbReference>
<comment type="cofactor">
    <cofactor evidence="12">
        <name>FMN</name>
        <dbReference type="ChEBI" id="CHEBI:58210"/>
    </cofactor>
    <text evidence="12">Binds 1 FMN per subunit.</text>
</comment>
<dbReference type="HAMAP" id="MF_00224">
    <property type="entry name" value="DHO_dh_type1"/>
    <property type="match status" value="1"/>
</dbReference>
<keyword evidence="15" id="KW-1185">Reference proteome</keyword>
<dbReference type="InterPro" id="IPR050074">
    <property type="entry name" value="DHO_dehydrogenase"/>
</dbReference>
<organism evidence="14 15">
    <name type="scientific">Heliophilum fasciatum</name>
    <dbReference type="NCBI Taxonomy" id="35700"/>
    <lineage>
        <taxon>Bacteria</taxon>
        <taxon>Bacillati</taxon>
        <taxon>Bacillota</taxon>
        <taxon>Clostridia</taxon>
        <taxon>Eubacteriales</taxon>
        <taxon>Heliobacteriaceae</taxon>
        <taxon>Heliophilum</taxon>
    </lineage>
</organism>
<feature type="binding site" evidence="12">
    <location>
        <position position="45"/>
    </location>
    <ligand>
        <name>substrate</name>
    </ligand>
</feature>
<feature type="binding site" evidence="12">
    <location>
        <position position="21"/>
    </location>
    <ligand>
        <name>FMN</name>
        <dbReference type="ChEBI" id="CHEBI:58210"/>
    </ligand>
</feature>
<dbReference type="PIRSF" id="PIRSF000164">
    <property type="entry name" value="DHO_oxidase"/>
    <property type="match status" value="1"/>
</dbReference>
<dbReference type="EC" id="1.3.-.-" evidence="12"/>
<dbReference type="PANTHER" id="PTHR48109">
    <property type="entry name" value="DIHYDROOROTATE DEHYDROGENASE (QUINONE), MITOCHONDRIAL-RELATED"/>
    <property type="match status" value="1"/>
</dbReference>
<comment type="catalytic activity">
    <reaction evidence="12">
        <text>(S)-dihydroorotate + A = orotate + AH2</text>
        <dbReference type="Rhea" id="RHEA:18073"/>
        <dbReference type="ChEBI" id="CHEBI:13193"/>
        <dbReference type="ChEBI" id="CHEBI:17499"/>
        <dbReference type="ChEBI" id="CHEBI:30839"/>
        <dbReference type="ChEBI" id="CHEBI:30864"/>
    </reaction>
</comment>
<dbReference type="SUPFAM" id="SSF51395">
    <property type="entry name" value="FMN-linked oxidoreductases"/>
    <property type="match status" value="1"/>
</dbReference>
<evidence type="ECO:0000256" key="7">
    <source>
        <dbReference type="ARBA" id="ARBA00022643"/>
    </source>
</evidence>
<feature type="binding site" evidence="12">
    <location>
        <begin position="45"/>
        <end position="46"/>
    </location>
    <ligand>
        <name>FMN</name>
        <dbReference type="ChEBI" id="CHEBI:58210"/>
    </ligand>
</feature>
<dbReference type="InterPro" id="IPR013785">
    <property type="entry name" value="Aldolase_TIM"/>
</dbReference>
<comment type="caution">
    <text evidence="14">The sequence shown here is derived from an EMBL/GenBank/DDBJ whole genome shotgun (WGS) entry which is preliminary data.</text>
</comment>
<protein>
    <recommendedName>
        <fullName evidence="12">Dihydroorotate dehydrogenase</fullName>
        <shortName evidence="12">DHOD</shortName>
        <shortName evidence="12">DHODase</shortName>
        <shortName evidence="12">DHOdehase</shortName>
        <ecNumber evidence="12">1.3.-.-</ecNumber>
    </recommendedName>
</protein>
<keyword evidence="10" id="KW-0520">NAD</keyword>
<dbReference type="InterPro" id="IPR005720">
    <property type="entry name" value="Dihydroorotate_DH_cat"/>
</dbReference>
<gene>
    <name evidence="12" type="primary">pyrD</name>
    <name evidence="14" type="ORF">EDD73_10444</name>
</gene>
<keyword evidence="9 12" id="KW-0560">Oxidoreductase</keyword>
<evidence type="ECO:0000313" key="14">
    <source>
        <dbReference type="EMBL" id="TCP68142.1"/>
    </source>
</evidence>
<dbReference type="GO" id="GO:0004589">
    <property type="term" value="F:dihydroorotate dehydrogenase (NAD+) activity"/>
    <property type="evidence" value="ECO:0007669"/>
    <property type="project" value="UniProtKB-EC"/>
</dbReference>
<dbReference type="InterPro" id="IPR033888">
    <property type="entry name" value="DHOD_1B"/>
</dbReference>
<keyword evidence="7 12" id="KW-0288">FMN</keyword>
<dbReference type="FunFam" id="3.20.20.70:FF:000027">
    <property type="entry name" value="Dihydropyrimidine dehydrogenase [NADP(+)]"/>
    <property type="match status" value="1"/>
</dbReference>
<feature type="binding site" evidence="12">
    <location>
        <begin position="192"/>
        <end position="193"/>
    </location>
    <ligand>
        <name>substrate</name>
    </ligand>
</feature>
<dbReference type="PROSITE" id="PS00912">
    <property type="entry name" value="DHODEHASE_2"/>
    <property type="match status" value="1"/>
</dbReference>
<dbReference type="UniPathway" id="UPA00070"/>
<feature type="binding site" evidence="12">
    <location>
        <position position="127"/>
    </location>
    <ligand>
        <name>substrate</name>
    </ligand>
</feature>
<feature type="domain" description="Dihydroorotate dehydrogenase catalytic" evidence="13">
    <location>
        <begin position="4"/>
        <end position="284"/>
    </location>
</feature>
<dbReference type="InterPro" id="IPR001295">
    <property type="entry name" value="Dihydroorotate_DH_CS"/>
</dbReference>
<proteinExistence type="inferred from homology"/>
<dbReference type="RefSeq" id="WP_131918172.1">
    <property type="nucleotide sequence ID" value="NZ_JAOQNU010000004.1"/>
</dbReference>
<evidence type="ECO:0000313" key="15">
    <source>
        <dbReference type="Proteomes" id="UP000294813"/>
    </source>
</evidence>
<keyword evidence="6 12" id="KW-0285">Flavoprotein</keyword>
<feature type="binding site" evidence="12">
    <location>
        <position position="127"/>
    </location>
    <ligand>
        <name>FMN</name>
        <dbReference type="ChEBI" id="CHEBI:58210"/>
    </ligand>
</feature>
<evidence type="ECO:0000256" key="4">
    <source>
        <dbReference type="ARBA" id="ARBA00008008"/>
    </source>
</evidence>
<dbReference type="GO" id="GO:0005737">
    <property type="term" value="C:cytoplasm"/>
    <property type="evidence" value="ECO:0007669"/>
    <property type="project" value="UniProtKB-SubCell"/>
</dbReference>
<dbReference type="Pfam" id="PF01180">
    <property type="entry name" value="DHO_dh"/>
    <property type="match status" value="1"/>
</dbReference>
<dbReference type="InterPro" id="IPR024920">
    <property type="entry name" value="Dihydroorotate_DH_1"/>
</dbReference>
<feature type="binding site" evidence="12">
    <location>
        <position position="165"/>
    </location>
    <ligand>
        <name>FMN</name>
        <dbReference type="ChEBI" id="CHEBI:58210"/>
    </ligand>
</feature>
<evidence type="ECO:0000256" key="10">
    <source>
        <dbReference type="ARBA" id="ARBA00023027"/>
    </source>
</evidence>
<dbReference type="NCBIfam" id="NF005574">
    <property type="entry name" value="PRK07259.1"/>
    <property type="match status" value="1"/>
</dbReference>
<dbReference type="Gene3D" id="3.20.20.70">
    <property type="entry name" value="Aldolase class I"/>
    <property type="match status" value="1"/>
</dbReference>
<comment type="similarity">
    <text evidence="4 12">Belongs to the dihydroorotate dehydrogenase family. Type 1 subfamily.</text>
</comment>
<reference evidence="14 15" key="1">
    <citation type="submission" date="2019-03" db="EMBL/GenBank/DDBJ databases">
        <title>Genomic Encyclopedia of Type Strains, Phase IV (KMG-IV): sequencing the most valuable type-strain genomes for metagenomic binning, comparative biology and taxonomic classification.</title>
        <authorList>
            <person name="Goeker M."/>
        </authorList>
    </citation>
    <scope>NUCLEOTIDE SEQUENCE [LARGE SCALE GENOMIC DNA]</scope>
    <source>
        <strain evidence="14 15">DSM 11170</strain>
    </source>
</reference>
<dbReference type="InterPro" id="IPR012135">
    <property type="entry name" value="Dihydroorotate_DH_1_2"/>
</dbReference>
<comment type="subcellular location">
    <subcellularLocation>
        <location evidence="2 12">Cytoplasm</location>
    </subcellularLocation>
</comment>
<feature type="binding site" evidence="12">
    <location>
        <position position="99"/>
    </location>
    <ligand>
        <name>FMN</name>
        <dbReference type="ChEBI" id="CHEBI:58210"/>
    </ligand>
</feature>
<accession>A0A4R2RUU8</accession>
<dbReference type="CDD" id="cd04740">
    <property type="entry name" value="DHOD_1B_like"/>
    <property type="match status" value="1"/>
</dbReference>
<comment type="pathway">
    <text evidence="3">Pyrimidine metabolism; UMP biosynthesis via de novo pathway; orotate from (S)-dihydroorotate (NAD(+) route): step 1/1.</text>
</comment>
<feature type="binding site" evidence="12">
    <location>
        <position position="191"/>
    </location>
    <ligand>
        <name>FMN</name>
        <dbReference type="ChEBI" id="CHEBI:58210"/>
    </ligand>
</feature>